<dbReference type="GO" id="GO:0005737">
    <property type="term" value="C:cytoplasm"/>
    <property type="evidence" value="ECO:0007669"/>
    <property type="project" value="TreeGrafter"/>
</dbReference>
<dbReference type="GO" id="GO:0038023">
    <property type="term" value="F:signaling receptor activity"/>
    <property type="evidence" value="ECO:0007669"/>
    <property type="project" value="TreeGrafter"/>
</dbReference>
<dbReference type="Pfam" id="PF00407">
    <property type="entry name" value="Bet_v_1"/>
    <property type="match status" value="1"/>
</dbReference>
<dbReference type="AlphaFoldDB" id="A0A2T7EPY3"/>
<dbReference type="SUPFAM" id="SSF55961">
    <property type="entry name" value="Bet v1-like"/>
    <property type="match status" value="1"/>
</dbReference>
<name>A0A2T7EPY3_9POAL</name>
<dbReference type="CDD" id="cd07816">
    <property type="entry name" value="Bet_v1-like"/>
    <property type="match status" value="1"/>
</dbReference>
<dbReference type="Proteomes" id="UP000244336">
    <property type="component" value="Chromosome 2"/>
</dbReference>
<keyword evidence="6" id="KW-1185">Reference proteome</keyword>
<comment type="similarity">
    <text evidence="2">Belongs to the BetVI family.</text>
</comment>
<dbReference type="InterPro" id="IPR023393">
    <property type="entry name" value="START-like_dom_sf"/>
</dbReference>
<accession>A0A2T7EPY3</accession>
<dbReference type="Gramene" id="PUZ69888">
    <property type="protein sequence ID" value="PUZ69888"/>
    <property type="gene ID" value="GQ55_2G163900"/>
</dbReference>
<gene>
    <name evidence="5" type="ORF">GQ55_2G163900</name>
</gene>
<evidence type="ECO:0000313" key="5">
    <source>
        <dbReference type="EMBL" id="PUZ69888.1"/>
    </source>
</evidence>
<evidence type="ECO:0000256" key="3">
    <source>
        <dbReference type="SAM" id="MobiDB-lite"/>
    </source>
</evidence>
<dbReference type="Gene3D" id="3.30.530.20">
    <property type="match status" value="1"/>
</dbReference>
<dbReference type="GO" id="GO:0010427">
    <property type="term" value="F:abscisic acid binding"/>
    <property type="evidence" value="ECO:0007669"/>
    <property type="project" value="TreeGrafter"/>
</dbReference>
<dbReference type="GO" id="GO:0004864">
    <property type="term" value="F:protein phosphatase inhibitor activity"/>
    <property type="evidence" value="ECO:0007669"/>
    <property type="project" value="TreeGrafter"/>
</dbReference>
<feature type="region of interest" description="Disordered" evidence="3">
    <location>
        <begin position="154"/>
        <end position="176"/>
    </location>
</feature>
<feature type="compositionally biased region" description="Polar residues" evidence="3">
    <location>
        <begin position="159"/>
        <end position="170"/>
    </location>
</feature>
<sequence>MGTTWHELETDLPAADLWEVYGGLLVGQLVTQLLPQLFSKVEVLDGDGDVSTALLVTFAPAPGTDASSGSCKDKFIKIDNENYVKESEVIEGGFLDLGFRKYLVRFEIIRKEDKTSIIRSTVEYEVDEEHISNASLVSTRVFASIAEATVNYIKDQKSSRQAPEQSSDEQAPTPEK</sequence>
<comment type="subcellular location">
    <subcellularLocation>
        <location evidence="1">Nucleus</location>
    </subcellularLocation>
</comment>
<dbReference type="PANTHER" id="PTHR31213">
    <property type="entry name" value="OS08G0374000 PROTEIN-RELATED"/>
    <property type="match status" value="1"/>
</dbReference>
<dbReference type="GO" id="GO:0005634">
    <property type="term" value="C:nucleus"/>
    <property type="evidence" value="ECO:0007669"/>
    <property type="project" value="UniProtKB-SubCell"/>
</dbReference>
<evidence type="ECO:0000256" key="2">
    <source>
        <dbReference type="ARBA" id="ARBA00009744"/>
    </source>
</evidence>
<feature type="domain" description="Bet v I/Major latex protein" evidence="4">
    <location>
        <begin position="7"/>
        <end position="133"/>
    </location>
</feature>
<dbReference type="FunFam" id="3.30.530.20:FF:000033">
    <property type="entry name" value="S-norcoclaurine synthase"/>
    <property type="match status" value="1"/>
</dbReference>
<dbReference type="InterPro" id="IPR050279">
    <property type="entry name" value="Plant_def-hormone_signal"/>
</dbReference>
<evidence type="ECO:0000256" key="1">
    <source>
        <dbReference type="ARBA" id="ARBA00004123"/>
    </source>
</evidence>
<evidence type="ECO:0000259" key="4">
    <source>
        <dbReference type="Pfam" id="PF00407"/>
    </source>
</evidence>
<reference evidence="5 6" key="1">
    <citation type="submission" date="2018-04" db="EMBL/GenBank/DDBJ databases">
        <title>WGS assembly of Panicum hallii var. hallii HAL2.</title>
        <authorList>
            <person name="Lovell J."/>
            <person name="Jenkins J."/>
            <person name="Lowry D."/>
            <person name="Mamidi S."/>
            <person name="Sreedasyam A."/>
            <person name="Weng X."/>
            <person name="Barry K."/>
            <person name="Bonette J."/>
            <person name="Campitelli B."/>
            <person name="Daum C."/>
            <person name="Gordon S."/>
            <person name="Gould B."/>
            <person name="Lipzen A."/>
            <person name="MacQueen A."/>
            <person name="Palacio-Mejia J."/>
            <person name="Plott C."/>
            <person name="Shakirov E."/>
            <person name="Shu S."/>
            <person name="Yoshinaga Y."/>
            <person name="Zane M."/>
            <person name="Rokhsar D."/>
            <person name="Grimwood J."/>
            <person name="Schmutz J."/>
            <person name="Juenger T."/>
        </authorList>
    </citation>
    <scope>NUCLEOTIDE SEQUENCE [LARGE SCALE GENOMIC DNA]</scope>
    <source>
        <strain evidence="6">cv. HAL2</strain>
    </source>
</reference>
<organism evidence="5 6">
    <name type="scientific">Panicum hallii var. hallii</name>
    <dbReference type="NCBI Taxonomy" id="1504633"/>
    <lineage>
        <taxon>Eukaryota</taxon>
        <taxon>Viridiplantae</taxon>
        <taxon>Streptophyta</taxon>
        <taxon>Embryophyta</taxon>
        <taxon>Tracheophyta</taxon>
        <taxon>Spermatophyta</taxon>
        <taxon>Magnoliopsida</taxon>
        <taxon>Liliopsida</taxon>
        <taxon>Poales</taxon>
        <taxon>Poaceae</taxon>
        <taxon>PACMAD clade</taxon>
        <taxon>Panicoideae</taxon>
        <taxon>Panicodae</taxon>
        <taxon>Paniceae</taxon>
        <taxon>Panicinae</taxon>
        <taxon>Panicum</taxon>
        <taxon>Panicum sect. Panicum</taxon>
    </lineage>
</organism>
<dbReference type="InterPro" id="IPR000916">
    <property type="entry name" value="Bet_v_I/MLP"/>
</dbReference>
<protein>
    <recommendedName>
        <fullName evidence="4">Bet v I/Major latex protein domain-containing protein</fullName>
    </recommendedName>
</protein>
<dbReference type="STRING" id="1504633.A0A2T7EPY3"/>
<proteinExistence type="inferred from homology"/>
<dbReference type="GO" id="GO:0006952">
    <property type="term" value="P:defense response"/>
    <property type="evidence" value="ECO:0007669"/>
    <property type="project" value="InterPro"/>
</dbReference>
<dbReference type="EMBL" id="CM009750">
    <property type="protein sequence ID" value="PUZ69888.1"/>
    <property type="molecule type" value="Genomic_DNA"/>
</dbReference>
<dbReference type="GO" id="GO:0009738">
    <property type="term" value="P:abscisic acid-activated signaling pathway"/>
    <property type="evidence" value="ECO:0007669"/>
    <property type="project" value="TreeGrafter"/>
</dbReference>
<evidence type="ECO:0000313" key="6">
    <source>
        <dbReference type="Proteomes" id="UP000244336"/>
    </source>
</evidence>
<dbReference type="PANTHER" id="PTHR31213:SF189">
    <property type="entry name" value="OS04G0593500 PROTEIN"/>
    <property type="match status" value="1"/>
</dbReference>
<dbReference type="OrthoDB" id="1879545at2759"/>